<name>A0AAV3Z5U2_9GAST</name>
<feature type="region of interest" description="Disordered" evidence="1">
    <location>
        <begin position="24"/>
        <end position="55"/>
    </location>
</feature>
<reference evidence="2 3" key="1">
    <citation type="journal article" date="2021" name="Elife">
        <title>Chloroplast acquisition without the gene transfer in kleptoplastic sea slugs, Plakobranchus ocellatus.</title>
        <authorList>
            <person name="Maeda T."/>
            <person name="Takahashi S."/>
            <person name="Yoshida T."/>
            <person name="Shimamura S."/>
            <person name="Takaki Y."/>
            <person name="Nagai Y."/>
            <person name="Toyoda A."/>
            <person name="Suzuki Y."/>
            <person name="Arimoto A."/>
            <person name="Ishii H."/>
            <person name="Satoh N."/>
            <person name="Nishiyama T."/>
            <person name="Hasebe M."/>
            <person name="Maruyama T."/>
            <person name="Minagawa J."/>
            <person name="Obokata J."/>
            <person name="Shigenobu S."/>
        </authorList>
    </citation>
    <scope>NUCLEOTIDE SEQUENCE [LARGE SCALE GENOMIC DNA]</scope>
</reference>
<dbReference type="EMBL" id="BLXT01002056">
    <property type="protein sequence ID" value="GFN90631.1"/>
    <property type="molecule type" value="Genomic_DNA"/>
</dbReference>
<dbReference type="AlphaFoldDB" id="A0AAV3Z5U2"/>
<sequence length="107" mass="12359">MSNHSSKTSKRWIKSNVANSEGLRWPCVSNENDEECDEDNGSDDIYEEDEDNDGDADALHDMGVIEMKIVIRVIMTKVNVDDLDNQRQMLFYYSLLDLLVTKTRQQL</sequence>
<accession>A0AAV3Z5U2</accession>
<keyword evidence="3" id="KW-1185">Reference proteome</keyword>
<feature type="compositionally biased region" description="Acidic residues" evidence="1">
    <location>
        <begin position="31"/>
        <end position="55"/>
    </location>
</feature>
<gene>
    <name evidence="2" type="ORF">PoB_001713700</name>
</gene>
<evidence type="ECO:0000313" key="2">
    <source>
        <dbReference type="EMBL" id="GFN90631.1"/>
    </source>
</evidence>
<organism evidence="2 3">
    <name type="scientific">Plakobranchus ocellatus</name>
    <dbReference type="NCBI Taxonomy" id="259542"/>
    <lineage>
        <taxon>Eukaryota</taxon>
        <taxon>Metazoa</taxon>
        <taxon>Spiralia</taxon>
        <taxon>Lophotrochozoa</taxon>
        <taxon>Mollusca</taxon>
        <taxon>Gastropoda</taxon>
        <taxon>Heterobranchia</taxon>
        <taxon>Euthyneura</taxon>
        <taxon>Panpulmonata</taxon>
        <taxon>Sacoglossa</taxon>
        <taxon>Placobranchoidea</taxon>
        <taxon>Plakobranchidae</taxon>
        <taxon>Plakobranchus</taxon>
    </lineage>
</organism>
<evidence type="ECO:0000313" key="3">
    <source>
        <dbReference type="Proteomes" id="UP000735302"/>
    </source>
</evidence>
<dbReference type="Proteomes" id="UP000735302">
    <property type="component" value="Unassembled WGS sequence"/>
</dbReference>
<evidence type="ECO:0000256" key="1">
    <source>
        <dbReference type="SAM" id="MobiDB-lite"/>
    </source>
</evidence>
<comment type="caution">
    <text evidence="2">The sequence shown here is derived from an EMBL/GenBank/DDBJ whole genome shotgun (WGS) entry which is preliminary data.</text>
</comment>
<proteinExistence type="predicted"/>
<protein>
    <submittedName>
        <fullName evidence="2">Uncharacterized protein</fullName>
    </submittedName>
</protein>